<gene>
    <name evidence="9" type="ORF">LTR24_009941</name>
</gene>
<keyword evidence="10" id="KW-1185">Reference proteome</keyword>
<dbReference type="InterPro" id="IPR006680">
    <property type="entry name" value="Amidohydro-rel"/>
</dbReference>
<organism evidence="9 10">
    <name type="scientific">Lithohypha guttulata</name>
    <dbReference type="NCBI Taxonomy" id="1690604"/>
    <lineage>
        <taxon>Eukaryota</taxon>
        <taxon>Fungi</taxon>
        <taxon>Dikarya</taxon>
        <taxon>Ascomycota</taxon>
        <taxon>Pezizomycotina</taxon>
        <taxon>Eurotiomycetes</taxon>
        <taxon>Chaetothyriomycetidae</taxon>
        <taxon>Chaetothyriales</taxon>
        <taxon>Trichomeriaceae</taxon>
        <taxon>Lithohypha</taxon>
    </lineage>
</organism>
<evidence type="ECO:0000256" key="1">
    <source>
        <dbReference type="ARBA" id="ARBA00010716"/>
    </source>
</evidence>
<protein>
    <recommendedName>
        <fullName evidence="3 7">N-acetylglucosamine-6-phosphate deacetylase</fullName>
        <ecNumber evidence="2 7">3.5.1.25</ecNumber>
    </recommendedName>
</protein>
<evidence type="ECO:0000256" key="7">
    <source>
        <dbReference type="PIRNR" id="PIRNR038994"/>
    </source>
</evidence>
<dbReference type="Proteomes" id="UP001345013">
    <property type="component" value="Unassembled WGS sequence"/>
</dbReference>
<dbReference type="InterPro" id="IPR032466">
    <property type="entry name" value="Metal_Hydrolase"/>
</dbReference>
<feature type="domain" description="Amidohydrolase-related" evidence="8">
    <location>
        <begin position="206"/>
        <end position="421"/>
    </location>
</feature>
<evidence type="ECO:0000259" key="8">
    <source>
        <dbReference type="Pfam" id="PF01979"/>
    </source>
</evidence>
<accession>A0ABR0JVF0</accession>
<evidence type="ECO:0000313" key="10">
    <source>
        <dbReference type="Proteomes" id="UP001345013"/>
    </source>
</evidence>
<comment type="catalytic activity">
    <reaction evidence="6 7">
        <text>N-acetyl-D-glucosamine 6-phosphate + H2O = D-glucosamine 6-phosphate + acetate</text>
        <dbReference type="Rhea" id="RHEA:22936"/>
        <dbReference type="ChEBI" id="CHEBI:15377"/>
        <dbReference type="ChEBI" id="CHEBI:30089"/>
        <dbReference type="ChEBI" id="CHEBI:57513"/>
        <dbReference type="ChEBI" id="CHEBI:58725"/>
        <dbReference type="EC" id="3.5.1.25"/>
    </reaction>
</comment>
<evidence type="ECO:0000256" key="6">
    <source>
        <dbReference type="ARBA" id="ARBA00047647"/>
    </source>
</evidence>
<dbReference type="Gene3D" id="3.20.20.140">
    <property type="entry name" value="Metal-dependent hydrolases"/>
    <property type="match status" value="1"/>
</dbReference>
<keyword evidence="4 7" id="KW-0378">Hydrolase</keyword>
<dbReference type="EC" id="3.5.1.25" evidence="2 7"/>
<dbReference type="SUPFAM" id="SSF51556">
    <property type="entry name" value="Metallo-dependent hydrolases"/>
    <property type="match status" value="1"/>
</dbReference>
<dbReference type="InterPro" id="IPR003764">
    <property type="entry name" value="GlcNAc_6-P_deAcase"/>
</dbReference>
<name>A0ABR0JVF0_9EURO</name>
<dbReference type="PIRSF" id="PIRSF038994">
    <property type="entry name" value="NagA"/>
    <property type="match status" value="1"/>
</dbReference>
<reference evidence="9 10" key="1">
    <citation type="submission" date="2023-08" db="EMBL/GenBank/DDBJ databases">
        <title>Black Yeasts Isolated from many extreme environments.</title>
        <authorList>
            <person name="Coleine C."/>
            <person name="Stajich J.E."/>
            <person name="Selbmann L."/>
        </authorList>
    </citation>
    <scope>NUCLEOTIDE SEQUENCE [LARGE SCALE GENOMIC DNA]</scope>
    <source>
        <strain evidence="9 10">CCFEE 5885</strain>
    </source>
</reference>
<evidence type="ECO:0000313" key="9">
    <source>
        <dbReference type="EMBL" id="KAK5075713.1"/>
    </source>
</evidence>
<dbReference type="SUPFAM" id="SSF51338">
    <property type="entry name" value="Composite domain of metallo-dependent hydrolases"/>
    <property type="match status" value="1"/>
</dbReference>
<dbReference type="Gene3D" id="2.30.40.10">
    <property type="entry name" value="Urease, subunit C, domain 1"/>
    <property type="match status" value="1"/>
</dbReference>
<dbReference type="PANTHER" id="PTHR11113:SF4">
    <property type="entry name" value="N-ACETYLGLUCOSAMINE-6-PHOSPHATE DEACETYLASE"/>
    <property type="match status" value="1"/>
</dbReference>
<evidence type="ECO:0000256" key="3">
    <source>
        <dbReference type="ARBA" id="ARBA00018029"/>
    </source>
</evidence>
<comment type="similarity">
    <text evidence="1 7">Belongs to the metallo-dependent hydrolases superfamily. NagA family.</text>
</comment>
<dbReference type="Pfam" id="PF01979">
    <property type="entry name" value="Amidohydro_1"/>
    <property type="match status" value="1"/>
</dbReference>
<sequence>MGNAVNEITFRAPRVCYADMLLVNQVIKFSTGSGLITFSSLESGDSGDHITQSSEKLEEGQETLDLAEDDVLAPGLIELQTNGLYGVHFTTLTRDNHEAQLRPVAGKMAEHGVTGWFATIPTVEEGKWKEILPLLKARSFEEIGGSPLLGAHVEGPYLHPTKKGAHNDAYFKTPSLHDFRKLYGEDNLREVIKYITVAPELEGALDMIQDIRRFYPHIVTSLGHSTATYNIGVQAVQLGARSITHVFNAMNPLHHREDPGLAGLVSMPLSTSSPYFTLIPDLVHLHPAVLRMCYQASPSRCTLITDSIELAGLPDGIYPANGQITYPQRKLGNRATNVVDGSKGEKETLIGSCITLAEGIRNMVRDADVTMAEAVTCASANLADLMKDESRGRLVAGRRADFVVFDQSGYVRQTWMSGQLVWRAGRTQ</sequence>
<dbReference type="InterPro" id="IPR011059">
    <property type="entry name" value="Metal-dep_hydrolase_composite"/>
</dbReference>
<comment type="caution">
    <text evidence="9">The sequence shown here is derived from an EMBL/GenBank/DDBJ whole genome shotgun (WGS) entry which is preliminary data.</text>
</comment>
<keyword evidence="5 7" id="KW-0119">Carbohydrate metabolism</keyword>
<evidence type="ECO:0000256" key="2">
    <source>
        <dbReference type="ARBA" id="ARBA00011899"/>
    </source>
</evidence>
<dbReference type="EMBL" id="JAVRRG010000253">
    <property type="protein sequence ID" value="KAK5075713.1"/>
    <property type="molecule type" value="Genomic_DNA"/>
</dbReference>
<proteinExistence type="inferred from homology"/>
<dbReference type="PANTHER" id="PTHR11113">
    <property type="entry name" value="N-ACETYLGLUCOSAMINE-6-PHOSPHATE DEACETYLASE"/>
    <property type="match status" value="1"/>
</dbReference>
<evidence type="ECO:0000256" key="5">
    <source>
        <dbReference type="ARBA" id="ARBA00023277"/>
    </source>
</evidence>
<evidence type="ECO:0000256" key="4">
    <source>
        <dbReference type="ARBA" id="ARBA00022801"/>
    </source>
</evidence>